<keyword evidence="3" id="KW-1185">Reference proteome</keyword>
<dbReference type="EMBL" id="BAAAZC010000017">
    <property type="protein sequence ID" value="GAA3972488.1"/>
    <property type="molecule type" value="Genomic_DNA"/>
</dbReference>
<reference evidence="3" key="1">
    <citation type="journal article" date="2019" name="Int. J. Syst. Evol. Microbiol.">
        <title>The Global Catalogue of Microorganisms (GCM) 10K type strain sequencing project: providing services to taxonomists for standard genome sequencing and annotation.</title>
        <authorList>
            <consortium name="The Broad Institute Genomics Platform"/>
            <consortium name="The Broad Institute Genome Sequencing Center for Infectious Disease"/>
            <person name="Wu L."/>
            <person name="Ma J."/>
        </authorList>
    </citation>
    <scope>NUCLEOTIDE SEQUENCE [LARGE SCALE GENOMIC DNA]</scope>
    <source>
        <strain evidence="3">JCM 16601</strain>
    </source>
</reference>
<gene>
    <name evidence="2" type="ORF">GCM10022210_22790</name>
</gene>
<evidence type="ECO:0000256" key="1">
    <source>
        <dbReference type="SAM" id="Phobius"/>
    </source>
</evidence>
<protein>
    <submittedName>
        <fullName evidence="2">Uncharacterized protein</fullName>
    </submittedName>
</protein>
<evidence type="ECO:0000313" key="3">
    <source>
        <dbReference type="Proteomes" id="UP001500742"/>
    </source>
</evidence>
<sequence length="73" mass="8221">MKKLGLLRLFVCLPLIALIIPNITESLMNPNYEVPLIHVIAGAALIAIIGICTVLIYYLQKQSLKVQYQRNKN</sequence>
<keyword evidence="1" id="KW-1133">Transmembrane helix</keyword>
<comment type="caution">
    <text evidence="2">The sequence shown here is derived from an EMBL/GenBank/DDBJ whole genome shotgun (WGS) entry which is preliminary data.</text>
</comment>
<keyword evidence="1" id="KW-0472">Membrane</keyword>
<dbReference type="Proteomes" id="UP001500742">
    <property type="component" value="Unassembled WGS sequence"/>
</dbReference>
<proteinExistence type="predicted"/>
<organism evidence="2 3">
    <name type="scientific">Mucilaginibacter dorajii</name>
    <dbReference type="NCBI Taxonomy" id="692994"/>
    <lineage>
        <taxon>Bacteria</taxon>
        <taxon>Pseudomonadati</taxon>
        <taxon>Bacteroidota</taxon>
        <taxon>Sphingobacteriia</taxon>
        <taxon>Sphingobacteriales</taxon>
        <taxon>Sphingobacteriaceae</taxon>
        <taxon>Mucilaginibacter</taxon>
    </lineage>
</organism>
<accession>A0ABP7PWE3</accession>
<dbReference type="RefSeq" id="WP_259096412.1">
    <property type="nucleotide sequence ID" value="NZ_BAAAZC010000017.1"/>
</dbReference>
<keyword evidence="1" id="KW-0812">Transmembrane</keyword>
<name>A0ABP7PWE3_9SPHI</name>
<feature type="transmembrane region" description="Helical" evidence="1">
    <location>
        <begin position="36"/>
        <end position="59"/>
    </location>
</feature>
<evidence type="ECO:0000313" key="2">
    <source>
        <dbReference type="EMBL" id="GAA3972488.1"/>
    </source>
</evidence>